<dbReference type="EMBL" id="JAPKNK010000003">
    <property type="protein sequence ID" value="MCX5569324.1"/>
    <property type="molecule type" value="Genomic_DNA"/>
</dbReference>
<dbReference type="Pfam" id="PF21741">
    <property type="entry name" value="DUF6867"/>
    <property type="match status" value="1"/>
</dbReference>
<evidence type="ECO:0000313" key="4">
    <source>
        <dbReference type="Proteomes" id="UP001144805"/>
    </source>
</evidence>
<evidence type="ECO:0000313" key="3">
    <source>
        <dbReference type="EMBL" id="MCX5569324.1"/>
    </source>
</evidence>
<dbReference type="InterPro" id="IPR049201">
    <property type="entry name" value="DUF6867"/>
</dbReference>
<keyword evidence="1" id="KW-1133">Transmembrane helix</keyword>
<proteinExistence type="predicted"/>
<reference evidence="3" key="1">
    <citation type="submission" date="2022-11" db="EMBL/GenBank/DDBJ databases">
        <title>Biodiversity and phylogenetic relationships of bacteria.</title>
        <authorList>
            <person name="Machado R.A.R."/>
            <person name="Bhat A."/>
            <person name="Loulou A."/>
            <person name="Kallel S."/>
        </authorList>
    </citation>
    <scope>NUCLEOTIDE SEQUENCE</scope>
    <source>
        <strain evidence="3">K-TC2</strain>
    </source>
</reference>
<evidence type="ECO:0000259" key="2">
    <source>
        <dbReference type="Pfam" id="PF21741"/>
    </source>
</evidence>
<feature type="domain" description="DUF6867" evidence="2">
    <location>
        <begin position="10"/>
        <end position="113"/>
    </location>
</feature>
<keyword evidence="1" id="KW-0812">Transmembrane</keyword>
<evidence type="ECO:0000256" key="1">
    <source>
        <dbReference type="SAM" id="Phobius"/>
    </source>
</evidence>
<protein>
    <recommendedName>
        <fullName evidence="2">DUF6867 domain-containing protein</fullName>
    </recommendedName>
</protein>
<gene>
    <name evidence="3" type="ORF">OSH07_08975</name>
</gene>
<dbReference type="Proteomes" id="UP001144805">
    <property type="component" value="Unassembled WGS sequence"/>
</dbReference>
<dbReference type="AlphaFoldDB" id="A0A9X3E0Z5"/>
<accession>A0A9X3E0Z5</accession>
<organism evidence="3 4">
    <name type="scientific">Kaistia nematophila</name>
    <dbReference type="NCBI Taxonomy" id="2994654"/>
    <lineage>
        <taxon>Bacteria</taxon>
        <taxon>Pseudomonadati</taxon>
        <taxon>Pseudomonadota</taxon>
        <taxon>Alphaproteobacteria</taxon>
        <taxon>Hyphomicrobiales</taxon>
        <taxon>Kaistiaceae</taxon>
        <taxon>Kaistia</taxon>
    </lineage>
</organism>
<keyword evidence="4" id="KW-1185">Reference proteome</keyword>
<feature type="transmembrane region" description="Helical" evidence="1">
    <location>
        <begin position="69"/>
        <end position="89"/>
    </location>
</feature>
<feature type="transmembrane region" description="Helical" evidence="1">
    <location>
        <begin position="42"/>
        <end position="63"/>
    </location>
</feature>
<name>A0A9X3E0Z5_9HYPH</name>
<feature type="transmembrane region" description="Helical" evidence="1">
    <location>
        <begin position="12"/>
        <end position="30"/>
    </location>
</feature>
<comment type="caution">
    <text evidence="3">The sequence shown here is derived from an EMBL/GenBank/DDBJ whole genome shotgun (WGS) entry which is preliminary data.</text>
</comment>
<dbReference type="RefSeq" id="WP_266338298.1">
    <property type="nucleotide sequence ID" value="NZ_JAPKNK010000003.1"/>
</dbReference>
<keyword evidence="1" id="KW-0472">Membrane</keyword>
<sequence>MSGILYEEASMVTFIFVTIILGGAGAWMTGRACALTWRPYPMLLFYLLVLSFGVRFIHFSLFQATLLSLHYWIVDAIFVLAVGSIAYRYTRTNQMVSQYYWLYAKSGPLSWRSL</sequence>